<name>A0A2P6NMZ3_9EUKA</name>
<dbReference type="AlphaFoldDB" id="A0A2P6NMZ3"/>
<dbReference type="GO" id="GO:0003724">
    <property type="term" value="F:RNA helicase activity"/>
    <property type="evidence" value="ECO:0007669"/>
    <property type="project" value="UniProtKB-EC"/>
</dbReference>
<evidence type="ECO:0000259" key="9">
    <source>
        <dbReference type="PROSITE" id="PS51194"/>
    </source>
</evidence>
<proteinExistence type="inferred from homology"/>
<dbReference type="PROSITE" id="PS51194">
    <property type="entry name" value="HELICASE_CTER"/>
    <property type="match status" value="1"/>
</dbReference>
<dbReference type="FunCoup" id="A0A2P6NMZ3">
    <property type="interactions" value="47"/>
</dbReference>
<comment type="catalytic activity">
    <reaction evidence="7">
        <text>ATP + H2O = ADP + phosphate + H(+)</text>
        <dbReference type="Rhea" id="RHEA:13065"/>
        <dbReference type="ChEBI" id="CHEBI:15377"/>
        <dbReference type="ChEBI" id="CHEBI:15378"/>
        <dbReference type="ChEBI" id="CHEBI:30616"/>
        <dbReference type="ChEBI" id="CHEBI:43474"/>
        <dbReference type="ChEBI" id="CHEBI:456216"/>
        <dbReference type="EC" id="3.6.4.13"/>
    </reaction>
</comment>
<organism evidence="10 11">
    <name type="scientific">Planoprotostelium fungivorum</name>
    <dbReference type="NCBI Taxonomy" id="1890364"/>
    <lineage>
        <taxon>Eukaryota</taxon>
        <taxon>Amoebozoa</taxon>
        <taxon>Evosea</taxon>
        <taxon>Variosea</taxon>
        <taxon>Cavosteliida</taxon>
        <taxon>Cavosteliaceae</taxon>
        <taxon>Planoprotostelium</taxon>
    </lineage>
</organism>
<keyword evidence="5" id="KW-0347">Helicase</keyword>
<dbReference type="InterPro" id="IPR001650">
    <property type="entry name" value="Helicase_C-like"/>
</dbReference>
<dbReference type="SMART" id="SM00487">
    <property type="entry name" value="DEXDc"/>
    <property type="match status" value="1"/>
</dbReference>
<comment type="caution">
    <text evidence="10">The sequence shown here is derived from an EMBL/GenBank/DDBJ whole genome shotgun (WGS) entry which is preliminary data.</text>
</comment>
<protein>
    <recommendedName>
        <fullName evidence="2">RNA helicase</fullName>
        <ecNumber evidence="2">3.6.4.13</ecNumber>
    </recommendedName>
</protein>
<evidence type="ECO:0000256" key="5">
    <source>
        <dbReference type="ARBA" id="ARBA00022806"/>
    </source>
</evidence>
<evidence type="ECO:0000313" key="11">
    <source>
        <dbReference type="Proteomes" id="UP000241769"/>
    </source>
</evidence>
<feature type="domain" description="Helicase C-terminal" evidence="9">
    <location>
        <begin position="232"/>
        <end position="406"/>
    </location>
</feature>
<dbReference type="Pfam" id="PF04408">
    <property type="entry name" value="WHD_HA2"/>
    <property type="match status" value="1"/>
</dbReference>
<dbReference type="Gene3D" id="1.20.120.1080">
    <property type="match status" value="1"/>
</dbReference>
<dbReference type="InterPro" id="IPR002464">
    <property type="entry name" value="DNA/RNA_helicase_DEAH_CS"/>
</dbReference>
<dbReference type="InterPro" id="IPR048333">
    <property type="entry name" value="HA2_WH"/>
</dbReference>
<dbReference type="SMART" id="SM00490">
    <property type="entry name" value="HELICc"/>
    <property type="match status" value="1"/>
</dbReference>
<dbReference type="PROSITE" id="PS51192">
    <property type="entry name" value="HELICASE_ATP_BIND_1"/>
    <property type="match status" value="1"/>
</dbReference>
<dbReference type="SUPFAM" id="SSF52540">
    <property type="entry name" value="P-loop containing nucleoside triphosphate hydrolases"/>
    <property type="match status" value="1"/>
</dbReference>
<keyword evidence="3" id="KW-0547">Nucleotide-binding</keyword>
<dbReference type="Pfam" id="PF07717">
    <property type="entry name" value="OB_NTP_bind"/>
    <property type="match status" value="1"/>
</dbReference>
<dbReference type="GO" id="GO:0005524">
    <property type="term" value="F:ATP binding"/>
    <property type="evidence" value="ECO:0007669"/>
    <property type="project" value="UniProtKB-KW"/>
</dbReference>
<evidence type="ECO:0000256" key="2">
    <source>
        <dbReference type="ARBA" id="ARBA00012552"/>
    </source>
</evidence>
<dbReference type="EC" id="3.6.4.13" evidence="2"/>
<dbReference type="Proteomes" id="UP000241769">
    <property type="component" value="Unassembled WGS sequence"/>
</dbReference>
<dbReference type="STRING" id="1890364.A0A2P6NMZ3"/>
<gene>
    <name evidence="10" type="ORF">PROFUN_07052</name>
</gene>
<dbReference type="PANTHER" id="PTHR18934:SF118">
    <property type="entry name" value="ATP-DEPENDENT RNA HELICASE DHX33"/>
    <property type="match status" value="1"/>
</dbReference>
<dbReference type="SMART" id="SM00847">
    <property type="entry name" value="HA2"/>
    <property type="match status" value="1"/>
</dbReference>
<sequence length="666" mass="75089">MSTPREVLMQQRRQLPIFSAQKQLVHEILTNDSTVIVGETGSGKTTQLPQFLRAAGLCRQGIVGITQPRRVAAMTISERVAEEVGVPLGGEVGYTIRFDDKSSEKTRIKYLTDGMLLREAMIDPLLERYSTIILDEAHERTINTDMLFGVLKSVQKNRAAQADVTSTEGEERAKKSRRRLGKLKLIIMSATLDADAFSRYFDAKVIYVEGRQFPVDVYYSAEPQQDWLDAALVTALQIHVEEPPGDILIFLTGREDIESLEELLLEKRKKFTPEMNDIEVCPIYAGLSPEEQLKAFAPCPPQCRKIILATNIAETSITINGIKYVIDTGMVKSRSFDSRAGVDSLKVVPVSKAAARQRTGRAGRESSGTCYRLYTEEDFYKLEDNTVPEIQRCNLSSVILQMKALGIEDVLNFDYMDKPPKLSIQRALEELLSLGALSPADGTLSTFGKKMAELPVLPSFAKVLLASKDFKCSEEVLSIISMLSTETDSVFVTPKSKKKEALEARKRFMSSDGDHITLLNVYNNFIQSKHSKRWCIENFLNFRALQKAVDVRRQLKEYTNKLGVGSSSCGRDLDEVKRCFITGFFTNIALIQHDNSYKTITENKICYIHPSSVLHGSKQPYVMYNEVVFTTKFYLRDCMTMEPAWLEELAPHFYTKIKVLNKPTMS</sequence>
<comment type="similarity">
    <text evidence="1">Belongs to the DEAD box helicase family. DEAH subfamily.</text>
</comment>
<dbReference type="PROSITE" id="PS00690">
    <property type="entry name" value="DEAH_ATP_HELICASE"/>
    <property type="match status" value="1"/>
</dbReference>
<dbReference type="GO" id="GO:0003725">
    <property type="term" value="F:double-stranded RNA binding"/>
    <property type="evidence" value="ECO:0007669"/>
    <property type="project" value="TreeGrafter"/>
</dbReference>
<dbReference type="Pfam" id="PF00270">
    <property type="entry name" value="DEAD"/>
    <property type="match status" value="1"/>
</dbReference>
<dbReference type="Pfam" id="PF00271">
    <property type="entry name" value="Helicase_C"/>
    <property type="match status" value="1"/>
</dbReference>
<dbReference type="InterPro" id="IPR011709">
    <property type="entry name" value="DEAD-box_helicase_OB_fold"/>
</dbReference>
<dbReference type="OrthoDB" id="10253254at2759"/>
<dbReference type="InterPro" id="IPR027417">
    <property type="entry name" value="P-loop_NTPase"/>
</dbReference>
<reference evidence="10 11" key="1">
    <citation type="journal article" date="2018" name="Genome Biol. Evol.">
        <title>Multiple Roots of Fruiting Body Formation in Amoebozoa.</title>
        <authorList>
            <person name="Hillmann F."/>
            <person name="Forbes G."/>
            <person name="Novohradska S."/>
            <person name="Ferling I."/>
            <person name="Riege K."/>
            <person name="Groth M."/>
            <person name="Westermann M."/>
            <person name="Marz M."/>
            <person name="Spaller T."/>
            <person name="Winckler T."/>
            <person name="Schaap P."/>
            <person name="Glockner G."/>
        </authorList>
    </citation>
    <scope>NUCLEOTIDE SEQUENCE [LARGE SCALE GENOMIC DNA]</scope>
    <source>
        <strain evidence="10 11">Jena</strain>
    </source>
</reference>
<feature type="domain" description="Helicase ATP-binding" evidence="8">
    <location>
        <begin position="25"/>
        <end position="210"/>
    </location>
</feature>
<dbReference type="Pfam" id="PF21010">
    <property type="entry name" value="HA2_C"/>
    <property type="match status" value="1"/>
</dbReference>
<dbReference type="CDD" id="cd18791">
    <property type="entry name" value="SF2_C_RHA"/>
    <property type="match status" value="1"/>
</dbReference>
<evidence type="ECO:0000256" key="7">
    <source>
        <dbReference type="ARBA" id="ARBA00047984"/>
    </source>
</evidence>
<evidence type="ECO:0000313" key="10">
    <source>
        <dbReference type="EMBL" id="PRP85344.1"/>
    </source>
</evidence>
<evidence type="ECO:0000256" key="3">
    <source>
        <dbReference type="ARBA" id="ARBA00022741"/>
    </source>
</evidence>
<dbReference type="GO" id="GO:0045943">
    <property type="term" value="P:positive regulation of transcription by RNA polymerase I"/>
    <property type="evidence" value="ECO:0007669"/>
    <property type="project" value="TreeGrafter"/>
</dbReference>
<accession>A0A2P6NMZ3</accession>
<dbReference type="FunFam" id="3.40.50.300:FF:000145">
    <property type="entry name" value="probable ATP-dependent RNA helicase DHX40"/>
    <property type="match status" value="1"/>
</dbReference>
<dbReference type="CDD" id="cd17978">
    <property type="entry name" value="DEXHc_DHX33"/>
    <property type="match status" value="1"/>
</dbReference>
<keyword evidence="4" id="KW-0378">Hydrolase</keyword>
<evidence type="ECO:0000256" key="1">
    <source>
        <dbReference type="ARBA" id="ARBA00008792"/>
    </source>
</evidence>
<evidence type="ECO:0000256" key="4">
    <source>
        <dbReference type="ARBA" id="ARBA00022801"/>
    </source>
</evidence>
<dbReference type="PANTHER" id="PTHR18934">
    <property type="entry name" value="ATP-DEPENDENT RNA HELICASE"/>
    <property type="match status" value="1"/>
</dbReference>
<dbReference type="SMART" id="SM00382">
    <property type="entry name" value="AAA"/>
    <property type="match status" value="1"/>
</dbReference>
<dbReference type="InterPro" id="IPR007502">
    <property type="entry name" value="Helicase-assoc_dom"/>
</dbReference>
<dbReference type="GO" id="GO:0005730">
    <property type="term" value="C:nucleolus"/>
    <property type="evidence" value="ECO:0007669"/>
    <property type="project" value="UniProtKB-ARBA"/>
</dbReference>
<dbReference type="EMBL" id="MDYQ01000046">
    <property type="protein sequence ID" value="PRP85344.1"/>
    <property type="molecule type" value="Genomic_DNA"/>
</dbReference>
<dbReference type="FunFam" id="3.40.50.300:FF:000578">
    <property type="entry name" value="probable ATP-dependent RNA helicase DHX35"/>
    <property type="match status" value="1"/>
</dbReference>
<evidence type="ECO:0000256" key="6">
    <source>
        <dbReference type="ARBA" id="ARBA00022840"/>
    </source>
</evidence>
<dbReference type="InterPro" id="IPR014001">
    <property type="entry name" value="Helicase_ATP-bd"/>
</dbReference>
<dbReference type="GO" id="GO:0016787">
    <property type="term" value="F:hydrolase activity"/>
    <property type="evidence" value="ECO:0007669"/>
    <property type="project" value="UniProtKB-KW"/>
</dbReference>
<dbReference type="InterPro" id="IPR003593">
    <property type="entry name" value="AAA+_ATPase"/>
</dbReference>
<dbReference type="InParanoid" id="A0A2P6NMZ3"/>
<keyword evidence="11" id="KW-1185">Reference proteome</keyword>
<evidence type="ECO:0000259" key="8">
    <source>
        <dbReference type="PROSITE" id="PS51192"/>
    </source>
</evidence>
<dbReference type="Gene3D" id="3.40.50.300">
    <property type="entry name" value="P-loop containing nucleotide triphosphate hydrolases"/>
    <property type="match status" value="2"/>
</dbReference>
<dbReference type="InterPro" id="IPR011545">
    <property type="entry name" value="DEAD/DEAH_box_helicase_dom"/>
</dbReference>
<keyword evidence="6" id="KW-0067">ATP-binding</keyword>